<accession>A0A2N0NVV3</accession>
<comment type="caution">
    <text evidence="1">The sequence shown here is derived from an EMBL/GenBank/DDBJ whole genome shotgun (WGS) entry which is preliminary data.</text>
</comment>
<dbReference type="VEuPathDB" id="FungiDB:RhiirFUN_004778"/>
<gene>
    <name evidence="1" type="ORF">RhiirA5_430975</name>
</gene>
<proteinExistence type="predicted"/>
<evidence type="ECO:0000313" key="1">
    <source>
        <dbReference type="EMBL" id="PKB98688.1"/>
    </source>
</evidence>
<reference evidence="1 2" key="1">
    <citation type="submission" date="2016-04" db="EMBL/GenBank/DDBJ databases">
        <title>Genome analyses suggest a sexual origin of heterokaryosis in a supposedly ancient asexual fungus.</title>
        <authorList>
            <person name="Ropars J."/>
            <person name="Sedzielewska K."/>
            <person name="Noel J."/>
            <person name="Charron P."/>
            <person name="Farinelli L."/>
            <person name="Marton T."/>
            <person name="Kruger M."/>
            <person name="Pelin A."/>
            <person name="Brachmann A."/>
            <person name="Corradi N."/>
        </authorList>
    </citation>
    <scope>NUCLEOTIDE SEQUENCE [LARGE SCALE GENOMIC DNA]</scope>
    <source>
        <strain evidence="1 2">A5</strain>
    </source>
</reference>
<evidence type="ECO:0000313" key="2">
    <source>
        <dbReference type="Proteomes" id="UP000232722"/>
    </source>
</evidence>
<dbReference type="VEuPathDB" id="FungiDB:RhiirA1_467870"/>
<sequence>MKYSSLESSQQNKSNGSKIAFLELILDEKLKSRCSFSMKVLRKSQHKQEIKTIFKEFNTLTSQLLTLDILQENFGAILKTLLQDQYQTSISANSSTSENNKINIFANILSFFKDFSIGAAATAFQRVYPKIAETFQQEQD</sequence>
<organism evidence="1 2">
    <name type="scientific">Rhizophagus irregularis</name>
    <dbReference type="NCBI Taxonomy" id="588596"/>
    <lineage>
        <taxon>Eukaryota</taxon>
        <taxon>Fungi</taxon>
        <taxon>Fungi incertae sedis</taxon>
        <taxon>Mucoromycota</taxon>
        <taxon>Glomeromycotina</taxon>
        <taxon>Glomeromycetes</taxon>
        <taxon>Glomerales</taxon>
        <taxon>Glomeraceae</taxon>
        <taxon>Rhizophagus</taxon>
    </lineage>
</organism>
<dbReference type="EMBL" id="LLXJ01002515">
    <property type="protein sequence ID" value="PKB98688.1"/>
    <property type="molecule type" value="Genomic_DNA"/>
</dbReference>
<dbReference type="Proteomes" id="UP000232722">
    <property type="component" value="Unassembled WGS sequence"/>
</dbReference>
<dbReference type="AlphaFoldDB" id="A0A2N0NVV3"/>
<reference evidence="1 2" key="2">
    <citation type="submission" date="2017-09" db="EMBL/GenBank/DDBJ databases">
        <title>Extensive intraspecific genome diversity in a model arbuscular mycorrhizal fungus.</title>
        <authorList>
            <person name="Chen E.C."/>
            <person name="Morin E."/>
            <person name="Beaudet D."/>
            <person name="Noel J."/>
            <person name="Ndikumana S."/>
            <person name="Charron P."/>
            <person name="St-Onge C."/>
            <person name="Giorgi J."/>
            <person name="Grigoriev I.V."/>
            <person name="Roux C."/>
            <person name="Martin F.M."/>
            <person name="Corradi N."/>
        </authorList>
    </citation>
    <scope>NUCLEOTIDE SEQUENCE [LARGE SCALE GENOMIC DNA]</scope>
    <source>
        <strain evidence="1 2">A5</strain>
    </source>
</reference>
<protein>
    <submittedName>
        <fullName evidence="1">Uncharacterized protein</fullName>
    </submittedName>
</protein>
<name>A0A2N0NVV3_9GLOM</name>